<evidence type="ECO:0000259" key="1">
    <source>
        <dbReference type="Pfam" id="PF13649"/>
    </source>
</evidence>
<accession>A0A163WE30</accession>
<dbReference type="AlphaFoldDB" id="A0A163WE30"/>
<dbReference type="InterPro" id="IPR041698">
    <property type="entry name" value="Methyltransf_25"/>
</dbReference>
<feature type="domain" description="Methyltransferase" evidence="1">
    <location>
        <begin position="41"/>
        <end position="131"/>
    </location>
</feature>
<protein>
    <recommendedName>
        <fullName evidence="1">Methyltransferase domain-containing protein</fullName>
    </recommendedName>
</protein>
<dbReference type="CDD" id="cd02440">
    <property type="entry name" value="AdoMet_MTases"/>
    <property type="match status" value="1"/>
</dbReference>
<dbReference type="EMBL" id="LWCI01000152">
    <property type="protein sequence ID" value="KZS58252.1"/>
    <property type="molecule type" value="Genomic_DNA"/>
</dbReference>
<dbReference type="Proteomes" id="UP000077342">
    <property type="component" value="Unassembled WGS sequence"/>
</dbReference>
<name>A0A163WE30_9MYCO</name>
<organism evidence="2 3">
    <name type="scientific">Mycobacterium ostraviense</name>
    <dbReference type="NCBI Taxonomy" id="2738409"/>
    <lineage>
        <taxon>Bacteria</taxon>
        <taxon>Bacillati</taxon>
        <taxon>Actinomycetota</taxon>
        <taxon>Actinomycetes</taxon>
        <taxon>Mycobacteriales</taxon>
        <taxon>Mycobacteriaceae</taxon>
        <taxon>Mycobacterium</taxon>
    </lineage>
</organism>
<keyword evidence="3" id="KW-1185">Reference proteome</keyword>
<comment type="caution">
    <text evidence="2">The sequence shown here is derived from an EMBL/GenBank/DDBJ whole genome shotgun (WGS) entry which is preliminary data.</text>
</comment>
<proteinExistence type="predicted"/>
<dbReference type="Gene3D" id="3.40.50.150">
    <property type="entry name" value="Vaccinia Virus protein VP39"/>
    <property type="match status" value="1"/>
</dbReference>
<dbReference type="Gene3D" id="2.20.25.110">
    <property type="entry name" value="S-adenosyl-L-methionine-dependent methyltransferases"/>
    <property type="match status" value="1"/>
</dbReference>
<evidence type="ECO:0000313" key="2">
    <source>
        <dbReference type="EMBL" id="KZS58252.1"/>
    </source>
</evidence>
<sequence length="240" mass="27452">MRVAPYSEIAKFYDAISIHRPIKAEFLQSLIEKYAPTAKTILEFASGTGMILEGLSRKYDISGVDLSPEMIAVAKQKLPDFDIRVGDIAKLDFGKRFDAVLCVYDSINHLPDWESWCATFANARKHLNQGGLFIFDMNSIEHLEGWTASNPPWGRVLGENYMITDVKKLDQVFNWEIKVFEKEPDGRFRLHCDNIYEISFPLEQVRAEAEKNFRVIEIIGAVDLEGVNSIWRPLFVCQAQ</sequence>
<dbReference type="Pfam" id="PF13649">
    <property type="entry name" value="Methyltransf_25"/>
    <property type="match status" value="1"/>
</dbReference>
<dbReference type="InterPro" id="IPR029063">
    <property type="entry name" value="SAM-dependent_MTases_sf"/>
</dbReference>
<dbReference type="SUPFAM" id="SSF53335">
    <property type="entry name" value="S-adenosyl-L-methionine-dependent methyltransferases"/>
    <property type="match status" value="1"/>
</dbReference>
<evidence type="ECO:0000313" key="3">
    <source>
        <dbReference type="Proteomes" id="UP000077342"/>
    </source>
</evidence>
<dbReference type="PANTHER" id="PTHR43591">
    <property type="entry name" value="METHYLTRANSFERASE"/>
    <property type="match status" value="1"/>
</dbReference>
<reference evidence="3" key="1">
    <citation type="submission" date="2016-04" db="EMBL/GenBank/DDBJ databases">
        <authorList>
            <person name="Strapagiel D."/>
            <person name="Borowka P."/>
            <person name="Marciniak B."/>
            <person name="Bakula Z."/>
            <person name="Van Ingen J."/>
            <person name="Safianowska A."/>
            <person name="Dziadek J."/>
            <person name="Jagielski T."/>
        </authorList>
    </citation>
    <scope>NUCLEOTIDE SEQUENCE [LARGE SCALE GENOMIC DNA]</scope>
    <source>
        <strain evidence="3">1010001458</strain>
    </source>
</reference>
<dbReference type="PANTHER" id="PTHR43591:SF110">
    <property type="entry name" value="RHODANESE DOMAIN-CONTAINING PROTEIN"/>
    <property type="match status" value="1"/>
</dbReference>
<gene>
    <name evidence="2" type="ORF">A4G28_02905</name>
</gene>